<feature type="signal peptide" evidence="4">
    <location>
        <begin position="1"/>
        <end position="28"/>
    </location>
</feature>
<dbReference type="Gene3D" id="2.115.10.20">
    <property type="entry name" value="Glycosyl hydrolase domain, family 43"/>
    <property type="match status" value="1"/>
</dbReference>
<evidence type="ECO:0000313" key="5">
    <source>
        <dbReference type="EMBL" id="PZX63415.1"/>
    </source>
</evidence>
<evidence type="ECO:0000256" key="1">
    <source>
        <dbReference type="ARBA" id="ARBA00022676"/>
    </source>
</evidence>
<dbReference type="GO" id="GO:0016757">
    <property type="term" value="F:glycosyltransferase activity"/>
    <property type="evidence" value="ECO:0007669"/>
    <property type="project" value="UniProtKB-KW"/>
</dbReference>
<dbReference type="RefSeq" id="WP_111294029.1">
    <property type="nucleotide sequence ID" value="NZ_QKZV01000003.1"/>
</dbReference>
<keyword evidence="4" id="KW-0732">Signal</keyword>
<dbReference type="AlphaFoldDB" id="A0A2W7SKG5"/>
<evidence type="ECO:0000313" key="6">
    <source>
        <dbReference type="Proteomes" id="UP000249720"/>
    </source>
</evidence>
<comment type="caution">
    <text evidence="5">The sequence shown here is derived from an EMBL/GenBank/DDBJ whole genome shotgun (WGS) entry which is preliminary data.</text>
</comment>
<gene>
    <name evidence="5" type="ORF">LX80_01058</name>
</gene>
<protein>
    <submittedName>
        <fullName evidence="5">Putative GH43/DUF377 family glycosyl hydrolase</fullName>
    </submittedName>
</protein>
<name>A0A2W7SKG5_9BACT</name>
<dbReference type="PANTHER" id="PTHR34106">
    <property type="entry name" value="GLYCOSIDASE"/>
    <property type="match status" value="1"/>
</dbReference>
<dbReference type="InterPro" id="IPR007184">
    <property type="entry name" value="Mannoside_phosphorylase"/>
</dbReference>
<proteinExistence type="inferred from homology"/>
<dbReference type="GO" id="GO:0016787">
    <property type="term" value="F:hydrolase activity"/>
    <property type="evidence" value="ECO:0007669"/>
    <property type="project" value="UniProtKB-KW"/>
</dbReference>
<keyword evidence="1" id="KW-0328">Glycosyltransferase</keyword>
<dbReference type="OrthoDB" id="2534034at2"/>
<comment type="similarity">
    <text evidence="3">Belongs to the glycosyl hydrolase 130 family.</text>
</comment>
<dbReference type="Proteomes" id="UP000249720">
    <property type="component" value="Unassembled WGS sequence"/>
</dbReference>
<keyword evidence="5" id="KW-0378">Hydrolase</keyword>
<sequence>MKHYKHILFVNVALLILLLQFTSQNVFAQNLQTQNQWALLPFVKENQYNPILTPGSSIFTDPITQQTVKWEAAHVFNPAMIIRHDTVYMLYRAQDSAGTSRIGLAVSTDGHHFTRNQQPVLFPDNDSFKQYEWPGGCEDPRIVADANGTYYLTYTAFDGQLARLMVATSTDLIHWQKHGPAFAKAYSGKYLNVWSKSGAIVATYSPNNIVATKVNGKYWMYWGDQFIWAATSTDLINWQPIEMPKGMKPPVALRGQAFNMPQLQIVLPTRKGKFDSDLVESGPAAMYSPNGIRLLYNGRNIPAIGDKNLPEGTYASGQALFNAKNPVQLIHRLNHYFMKPTEPYEITGQVNNVCFIEGLVYFQQKWWLYYGTADSNIAVATCNKPL</sequence>
<dbReference type="PIRSF" id="PIRSF016202">
    <property type="entry name" value="PH1107"/>
    <property type="match status" value="1"/>
</dbReference>
<evidence type="ECO:0000256" key="3">
    <source>
        <dbReference type="ARBA" id="ARBA00024356"/>
    </source>
</evidence>
<evidence type="ECO:0000256" key="2">
    <source>
        <dbReference type="ARBA" id="ARBA00022679"/>
    </source>
</evidence>
<dbReference type="PANTHER" id="PTHR34106:SF5">
    <property type="entry name" value="GLYCOSIDASE"/>
    <property type="match status" value="1"/>
</dbReference>
<dbReference type="CDD" id="cd18610">
    <property type="entry name" value="GH130_BT3780-like"/>
    <property type="match status" value="1"/>
</dbReference>
<dbReference type="InterPro" id="IPR023296">
    <property type="entry name" value="Glyco_hydro_beta-prop_sf"/>
</dbReference>
<evidence type="ECO:0000256" key="4">
    <source>
        <dbReference type="SAM" id="SignalP"/>
    </source>
</evidence>
<reference evidence="5 6" key="1">
    <citation type="submission" date="2018-06" db="EMBL/GenBank/DDBJ databases">
        <title>Genomic Encyclopedia of Archaeal and Bacterial Type Strains, Phase II (KMG-II): from individual species to whole genera.</title>
        <authorList>
            <person name="Goeker M."/>
        </authorList>
    </citation>
    <scope>NUCLEOTIDE SEQUENCE [LARGE SCALE GENOMIC DNA]</scope>
    <source>
        <strain evidence="5 6">DSM 23241</strain>
    </source>
</reference>
<keyword evidence="6" id="KW-1185">Reference proteome</keyword>
<accession>A0A2W7SKG5</accession>
<organism evidence="5 6">
    <name type="scientific">Hydrotalea sandarakina</name>
    <dbReference type="NCBI Taxonomy" id="1004304"/>
    <lineage>
        <taxon>Bacteria</taxon>
        <taxon>Pseudomonadati</taxon>
        <taxon>Bacteroidota</taxon>
        <taxon>Chitinophagia</taxon>
        <taxon>Chitinophagales</taxon>
        <taxon>Chitinophagaceae</taxon>
        <taxon>Hydrotalea</taxon>
    </lineage>
</organism>
<dbReference type="EMBL" id="QKZV01000003">
    <property type="protein sequence ID" value="PZX63415.1"/>
    <property type="molecule type" value="Genomic_DNA"/>
</dbReference>
<dbReference type="Pfam" id="PF04041">
    <property type="entry name" value="Glyco_hydro_130"/>
    <property type="match status" value="1"/>
</dbReference>
<dbReference type="SUPFAM" id="SSF75005">
    <property type="entry name" value="Arabinanase/levansucrase/invertase"/>
    <property type="match status" value="1"/>
</dbReference>
<feature type="chain" id="PRO_5016062774" evidence="4">
    <location>
        <begin position="29"/>
        <end position="386"/>
    </location>
</feature>
<keyword evidence="2" id="KW-0808">Transferase</keyword>